<dbReference type="Proteomes" id="UP000054359">
    <property type="component" value="Unassembled WGS sequence"/>
</dbReference>
<dbReference type="EMBL" id="KK121588">
    <property type="protein sequence ID" value="KFM80805.1"/>
    <property type="molecule type" value="Genomic_DNA"/>
</dbReference>
<evidence type="ECO:0000313" key="2">
    <source>
        <dbReference type="Proteomes" id="UP000054359"/>
    </source>
</evidence>
<feature type="non-terminal residue" evidence="1">
    <location>
        <position position="36"/>
    </location>
</feature>
<name>A0A087UTW6_STEMI</name>
<protein>
    <submittedName>
        <fullName evidence="1">Uncharacterized protein</fullName>
    </submittedName>
</protein>
<organism evidence="1 2">
    <name type="scientific">Stegodyphus mimosarum</name>
    <name type="common">African social velvet spider</name>
    <dbReference type="NCBI Taxonomy" id="407821"/>
    <lineage>
        <taxon>Eukaryota</taxon>
        <taxon>Metazoa</taxon>
        <taxon>Ecdysozoa</taxon>
        <taxon>Arthropoda</taxon>
        <taxon>Chelicerata</taxon>
        <taxon>Arachnida</taxon>
        <taxon>Araneae</taxon>
        <taxon>Araneomorphae</taxon>
        <taxon>Entelegynae</taxon>
        <taxon>Eresoidea</taxon>
        <taxon>Eresidae</taxon>
        <taxon>Stegodyphus</taxon>
    </lineage>
</organism>
<accession>A0A087UTW6</accession>
<gene>
    <name evidence="1" type="ORF">X975_17573</name>
</gene>
<keyword evidence="2" id="KW-1185">Reference proteome</keyword>
<dbReference type="AlphaFoldDB" id="A0A087UTW6"/>
<proteinExistence type="predicted"/>
<evidence type="ECO:0000313" key="1">
    <source>
        <dbReference type="EMBL" id="KFM80805.1"/>
    </source>
</evidence>
<sequence>MSDVYSEPHPISNGLSGEDICLITVIPFAVLSETQS</sequence>
<reference evidence="1 2" key="1">
    <citation type="submission" date="2013-11" db="EMBL/GenBank/DDBJ databases">
        <title>Genome sequencing of Stegodyphus mimosarum.</title>
        <authorList>
            <person name="Bechsgaard J."/>
        </authorList>
    </citation>
    <scope>NUCLEOTIDE SEQUENCE [LARGE SCALE GENOMIC DNA]</scope>
</reference>